<keyword evidence="4 8" id="KW-0627">Porphyrin biosynthesis</keyword>
<comment type="subcellular location">
    <subcellularLocation>
        <location evidence="8">Cytoplasm</location>
    </subcellularLocation>
</comment>
<dbReference type="GO" id="GO:0005524">
    <property type="term" value="F:ATP binding"/>
    <property type="evidence" value="ECO:0007669"/>
    <property type="project" value="UniProtKB-UniRule"/>
</dbReference>
<keyword evidence="12" id="KW-1185">Reference proteome</keyword>
<keyword evidence="8" id="KW-0169">Cobalamin biosynthesis</keyword>
<evidence type="ECO:0000256" key="8">
    <source>
        <dbReference type="PIRNR" id="PIRNR015617"/>
    </source>
</evidence>
<dbReference type="PANTHER" id="PTHR46638">
    <property type="entry name" value="CORRINOID ADENOSYLTRANSFERASE"/>
    <property type="match status" value="1"/>
</dbReference>
<comment type="catalytic activity">
    <reaction evidence="6 8">
        <text>2 cob(II)yrinate a,c diamide + reduced [electron-transfer flavoprotein] + 2 ATP = 2 adenosylcob(III)yrinate a,c-diamide + 2 triphosphate + oxidized [electron-transfer flavoprotein] + 3 H(+)</text>
        <dbReference type="Rhea" id="RHEA:11528"/>
        <dbReference type="Rhea" id="RHEA-COMP:10685"/>
        <dbReference type="Rhea" id="RHEA-COMP:10686"/>
        <dbReference type="ChEBI" id="CHEBI:15378"/>
        <dbReference type="ChEBI" id="CHEBI:18036"/>
        <dbReference type="ChEBI" id="CHEBI:30616"/>
        <dbReference type="ChEBI" id="CHEBI:57692"/>
        <dbReference type="ChEBI" id="CHEBI:58307"/>
        <dbReference type="ChEBI" id="CHEBI:58503"/>
        <dbReference type="ChEBI" id="CHEBI:58537"/>
        <dbReference type="EC" id="2.5.1.17"/>
    </reaction>
</comment>
<proteinExistence type="inferred from homology"/>
<accession>A0AA42B9J2</accession>
<dbReference type="InterPro" id="IPR027417">
    <property type="entry name" value="P-loop_NTPase"/>
</dbReference>
<dbReference type="CDD" id="cd00561">
    <property type="entry name" value="CobA_ACA"/>
    <property type="match status" value="1"/>
</dbReference>
<dbReference type="NCBIfam" id="NF004637">
    <property type="entry name" value="PRK05986.1"/>
    <property type="match status" value="1"/>
</dbReference>
<dbReference type="NCBIfam" id="TIGR00708">
    <property type="entry name" value="cobA"/>
    <property type="match status" value="1"/>
</dbReference>
<comment type="caution">
    <text evidence="11">The sequence shown here is derived from an EMBL/GenBank/DDBJ whole genome shotgun (WGS) entry which is preliminary data.</text>
</comment>
<evidence type="ECO:0000313" key="11">
    <source>
        <dbReference type="EMBL" id="MCM2681146.1"/>
    </source>
</evidence>
<dbReference type="PIRSF" id="PIRSF015617">
    <property type="entry name" value="Adensltrnsf_CobA"/>
    <property type="match status" value="1"/>
</dbReference>
<evidence type="ECO:0000256" key="4">
    <source>
        <dbReference type="ARBA" id="ARBA00023244"/>
    </source>
</evidence>
<dbReference type="EMBL" id="JAMQGP010000009">
    <property type="protein sequence ID" value="MCM2681146.1"/>
    <property type="molecule type" value="Genomic_DNA"/>
</dbReference>
<gene>
    <name evidence="11" type="primary">cobO</name>
    <name evidence="11" type="ORF">NAF29_15960</name>
</gene>
<keyword evidence="8 11" id="KW-0808">Transferase</keyword>
<evidence type="ECO:0000256" key="1">
    <source>
        <dbReference type="ARBA" id="ARBA00005121"/>
    </source>
</evidence>
<dbReference type="InterPro" id="IPR025826">
    <property type="entry name" value="Co_AT_N_dom"/>
</dbReference>
<reference evidence="11 12" key="1">
    <citation type="journal article" date="2013" name="Antonie Van Leeuwenhoek">
        <title>Echinimonas agarilytica gen. nov., sp. nov., a new gammaproteobacterium isolated from the sea urchin Strongylocentrotus intermedius.</title>
        <authorList>
            <person name="Nedashkovskaya O.I."/>
            <person name="Stenkova A.M."/>
            <person name="Zhukova N.V."/>
            <person name="Van Trappen S."/>
            <person name="Lee J.S."/>
            <person name="Kim S.B."/>
        </authorList>
    </citation>
    <scope>NUCLEOTIDE SEQUENCE [LARGE SCALE GENOMIC DNA]</scope>
    <source>
        <strain evidence="11 12">KMM 6351</strain>
    </source>
</reference>
<dbReference type="GO" id="GO:0009236">
    <property type="term" value="P:cobalamin biosynthetic process"/>
    <property type="evidence" value="ECO:0007669"/>
    <property type="project" value="UniProtKB-UniRule"/>
</dbReference>
<evidence type="ECO:0000256" key="3">
    <source>
        <dbReference type="ARBA" id="ARBA00012454"/>
    </source>
</evidence>
<evidence type="ECO:0000313" key="12">
    <source>
        <dbReference type="Proteomes" id="UP001165393"/>
    </source>
</evidence>
<evidence type="ECO:0000256" key="5">
    <source>
        <dbReference type="ARBA" id="ARBA00024929"/>
    </source>
</evidence>
<dbReference type="GO" id="GO:0008817">
    <property type="term" value="F:corrinoid adenosyltransferase activity"/>
    <property type="evidence" value="ECO:0007669"/>
    <property type="project" value="UniProtKB-UniRule"/>
</dbReference>
<organism evidence="11 12">
    <name type="scientific">Echinimonas agarilytica</name>
    <dbReference type="NCBI Taxonomy" id="1215918"/>
    <lineage>
        <taxon>Bacteria</taxon>
        <taxon>Pseudomonadati</taxon>
        <taxon>Pseudomonadota</taxon>
        <taxon>Gammaproteobacteria</taxon>
        <taxon>Alteromonadales</taxon>
        <taxon>Echinimonadaceae</taxon>
        <taxon>Echinimonas</taxon>
    </lineage>
</organism>
<sequence>MSDKETQTEDATSTKQQKHQERQQKLKQKVDERIAAASEDKGLFLVITGNGKGKSTAGFGVVTRAVGHGYKAGVAQFIKGQWECGERNLLQNNGVEFHVMGTGFTWETQNRESDIEQSELIWKEAKRMLADPSIDVVLLDELTYLVSYKYLELDDVVNAIANRPDGQHVVVTGRGCHRQLIEMADTVSEVQSTKHAFDSGIKAQKGIDW</sequence>
<dbReference type="SUPFAM" id="SSF52540">
    <property type="entry name" value="P-loop containing nucleoside triphosphate hydrolases"/>
    <property type="match status" value="1"/>
</dbReference>
<dbReference type="Proteomes" id="UP001165393">
    <property type="component" value="Unassembled WGS sequence"/>
</dbReference>
<evidence type="ECO:0000256" key="2">
    <source>
        <dbReference type="ARBA" id="ARBA00007487"/>
    </source>
</evidence>
<keyword evidence="8" id="KW-0963">Cytoplasm</keyword>
<dbReference type="Gene3D" id="3.40.50.300">
    <property type="entry name" value="P-loop containing nucleotide triphosphate hydrolases"/>
    <property type="match status" value="1"/>
</dbReference>
<evidence type="ECO:0000256" key="6">
    <source>
        <dbReference type="ARBA" id="ARBA00048555"/>
    </source>
</evidence>
<dbReference type="PANTHER" id="PTHR46638:SF1">
    <property type="entry name" value="CORRINOID ADENOSYLTRANSFERASE"/>
    <property type="match status" value="1"/>
</dbReference>
<dbReference type="AlphaFoldDB" id="A0AA42B9J2"/>
<evidence type="ECO:0000256" key="9">
    <source>
        <dbReference type="SAM" id="MobiDB-lite"/>
    </source>
</evidence>
<feature type="region of interest" description="Disordered" evidence="9">
    <location>
        <begin position="1"/>
        <end position="30"/>
    </location>
</feature>
<feature type="compositionally biased region" description="Basic and acidic residues" evidence="9">
    <location>
        <begin position="18"/>
        <end position="30"/>
    </location>
</feature>
<dbReference type="GO" id="GO:0005737">
    <property type="term" value="C:cytoplasm"/>
    <property type="evidence" value="ECO:0007669"/>
    <property type="project" value="UniProtKB-SubCell"/>
</dbReference>
<dbReference type="Pfam" id="PF12557">
    <property type="entry name" value="Co_AT_N"/>
    <property type="match status" value="1"/>
</dbReference>
<keyword evidence="8" id="KW-0547">Nucleotide-binding</keyword>
<evidence type="ECO:0000256" key="7">
    <source>
        <dbReference type="ARBA" id="ARBA00048692"/>
    </source>
</evidence>
<comment type="similarity">
    <text evidence="2 8">Belongs to the Cob(I)alamin adenosyltransferase family.</text>
</comment>
<dbReference type="InterPro" id="IPR003724">
    <property type="entry name" value="CblAdoTrfase_CobA"/>
</dbReference>
<name>A0AA42B9J2_9GAMM</name>
<keyword evidence="8" id="KW-0067">ATP-binding</keyword>
<comment type="pathway">
    <text evidence="1 8">Cofactor biosynthesis; adenosylcobalamin biosynthesis; adenosylcobalamin from cob(II)yrinate a,c-diamide: step 2/7.</text>
</comment>
<comment type="catalytic activity">
    <reaction evidence="7 8">
        <text>2 cob(II)alamin + reduced [electron-transfer flavoprotein] + 2 ATP = 2 adenosylcob(III)alamin + 2 triphosphate + oxidized [electron-transfer flavoprotein] + 3 H(+)</text>
        <dbReference type="Rhea" id="RHEA:28671"/>
        <dbReference type="Rhea" id="RHEA-COMP:10685"/>
        <dbReference type="Rhea" id="RHEA-COMP:10686"/>
        <dbReference type="ChEBI" id="CHEBI:15378"/>
        <dbReference type="ChEBI" id="CHEBI:16304"/>
        <dbReference type="ChEBI" id="CHEBI:18036"/>
        <dbReference type="ChEBI" id="CHEBI:18408"/>
        <dbReference type="ChEBI" id="CHEBI:30616"/>
        <dbReference type="ChEBI" id="CHEBI:57692"/>
        <dbReference type="ChEBI" id="CHEBI:58307"/>
        <dbReference type="EC" id="2.5.1.17"/>
    </reaction>
</comment>
<dbReference type="EC" id="2.5.1.17" evidence="3 8"/>
<comment type="function">
    <text evidence="5 8">Required for both de novo synthesis of the corrin ring for the assimilation of exogenous corrinoids. Participates in the adenosylation of a variety of incomplete and complete corrinoids.</text>
</comment>
<dbReference type="GO" id="GO:0006779">
    <property type="term" value="P:porphyrin-containing compound biosynthetic process"/>
    <property type="evidence" value="ECO:0007669"/>
    <property type="project" value="UniProtKB-UniRule"/>
</dbReference>
<protein>
    <recommendedName>
        <fullName evidence="3 8">Corrinoid adenosyltransferase</fullName>
        <ecNumber evidence="3 8">2.5.1.17</ecNumber>
    </recommendedName>
    <alternativeName>
        <fullName evidence="8">Cob(II)alamin adenosyltransferase</fullName>
    </alternativeName>
    <alternativeName>
        <fullName evidence="8">Cob(II)yrinic acid a,c-diamide adenosyltransferase</fullName>
    </alternativeName>
</protein>
<dbReference type="RefSeq" id="WP_251262630.1">
    <property type="nucleotide sequence ID" value="NZ_JAMQGP010000009.1"/>
</dbReference>
<dbReference type="Pfam" id="PF02572">
    <property type="entry name" value="CobA_CobO_BtuR"/>
    <property type="match status" value="1"/>
</dbReference>
<evidence type="ECO:0000259" key="10">
    <source>
        <dbReference type="Pfam" id="PF12557"/>
    </source>
</evidence>
<feature type="domain" description="Cob(I)alamin adenosyltransferase N-terminal" evidence="10">
    <location>
        <begin position="13"/>
        <end position="34"/>
    </location>
</feature>